<comment type="caution">
    <text evidence="2">The sequence shown here is derived from an EMBL/GenBank/DDBJ whole genome shotgun (WGS) entry which is preliminary data.</text>
</comment>
<protein>
    <recommendedName>
        <fullName evidence="4">Secreted protein</fullName>
    </recommendedName>
</protein>
<organism evidence="2 3">
    <name type="scientific">Necator americanus</name>
    <name type="common">Human hookworm</name>
    <dbReference type="NCBI Taxonomy" id="51031"/>
    <lineage>
        <taxon>Eukaryota</taxon>
        <taxon>Metazoa</taxon>
        <taxon>Ecdysozoa</taxon>
        <taxon>Nematoda</taxon>
        <taxon>Chromadorea</taxon>
        <taxon>Rhabditida</taxon>
        <taxon>Rhabditina</taxon>
        <taxon>Rhabditomorpha</taxon>
        <taxon>Strongyloidea</taxon>
        <taxon>Ancylostomatidae</taxon>
        <taxon>Bunostominae</taxon>
        <taxon>Necator</taxon>
    </lineage>
</organism>
<reference evidence="2 3" key="1">
    <citation type="submission" date="2023-08" db="EMBL/GenBank/DDBJ databases">
        <title>A Necator americanus chromosomal reference genome.</title>
        <authorList>
            <person name="Ilik V."/>
            <person name="Petrzelkova K.J."/>
            <person name="Pardy F."/>
            <person name="Fuh T."/>
            <person name="Niatou-Singa F.S."/>
            <person name="Gouil Q."/>
            <person name="Baker L."/>
            <person name="Ritchie M.E."/>
            <person name="Jex A.R."/>
            <person name="Gazzola D."/>
            <person name="Li H."/>
            <person name="Toshio Fujiwara R."/>
            <person name="Zhan B."/>
            <person name="Aroian R.V."/>
            <person name="Pafco B."/>
            <person name="Schwarz E.M."/>
        </authorList>
    </citation>
    <scope>NUCLEOTIDE SEQUENCE [LARGE SCALE GENOMIC DNA]</scope>
    <source>
        <strain evidence="2 3">Aroian</strain>
        <tissue evidence="2">Whole animal</tissue>
    </source>
</reference>
<feature type="compositionally biased region" description="Polar residues" evidence="1">
    <location>
        <begin position="80"/>
        <end position="94"/>
    </location>
</feature>
<accession>A0ABR1CDM0</accession>
<keyword evidence="3" id="KW-1185">Reference proteome</keyword>
<dbReference type="EMBL" id="JAVFWL010000002">
    <property type="protein sequence ID" value="KAK6735540.1"/>
    <property type="molecule type" value="Genomic_DNA"/>
</dbReference>
<sequence>MWFVKRAFMTVSSLETISRAFAASSKEFALVTNSAVATGVAGMAGIEAETILSIRVISSEELRVIDGDVKTASSFSIESLGQHSSASTCASHSPTEIHHSCE</sequence>
<gene>
    <name evidence="2" type="primary">Necator_chrII.g6428</name>
    <name evidence="2" type="ORF">RB195_018635</name>
</gene>
<proteinExistence type="predicted"/>
<name>A0ABR1CDM0_NECAM</name>
<evidence type="ECO:0000256" key="1">
    <source>
        <dbReference type="SAM" id="MobiDB-lite"/>
    </source>
</evidence>
<evidence type="ECO:0008006" key="4">
    <source>
        <dbReference type="Google" id="ProtNLM"/>
    </source>
</evidence>
<evidence type="ECO:0000313" key="2">
    <source>
        <dbReference type="EMBL" id="KAK6735540.1"/>
    </source>
</evidence>
<evidence type="ECO:0000313" key="3">
    <source>
        <dbReference type="Proteomes" id="UP001303046"/>
    </source>
</evidence>
<feature type="region of interest" description="Disordered" evidence="1">
    <location>
        <begin position="80"/>
        <end position="102"/>
    </location>
</feature>
<dbReference type="Proteomes" id="UP001303046">
    <property type="component" value="Unassembled WGS sequence"/>
</dbReference>